<organism evidence="1 2">
    <name type="scientific">Lactuca sativa</name>
    <name type="common">Garden lettuce</name>
    <dbReference type="NCBI Taxonomy" id="4236"/>
    <lineage>
        <taxon>Eukaryota</taxon>
        <taxon>Viridiplantae</taxon>
        <taxon>Streptophyta</taxon>
        <taxon>Embryophyta</taxon>
        <taxon>Tracheophyta</taxon>
        <taxon>Spermatophyta</taxon>
        <taxon>Magnoliopsida</taxon>
        <taxon>eudicotyledons</taxon>
        <taxon>Gunneridae</taxon>
        <taxon>Pentapetalae</taxon>
        <taxon>asterids</taxon>
        <taxon>campanulids</taxon>
        <taxon>Asterales</taxon>
        <taxon>Asteraceae</taxon>
        <taxon>Cichorioideae</taxon>
        <taxon>Cichorieae</taxon>
        <taxon>Lactucinae</taxon>
        <taxon>Lactuca</taxon>
    </lineage>
</organism>
<dbReference type="Proteomes" id="UP000235145">
    <property type="component" value="Unassembled WGS sequence"/>
</dbReference>
<name>A0A9R1VZ48_LACSA</name>
<comment type="caution">
    <text evidence="1">The sequence shown here is derived from an EMBL/GenBank/DDBJ whole genome shotgun (WGS) entry which is preliminary data.</text>
</comment>
<reference evidence="1 2" key="1">
    <citation type="journal article" date="2017" name="Nat. Commun.">
        <title>Genome assembly with in vitro proximity ligation data and whole-genome triplication in lettuce.</title>
        <authorList>
            <person name="Reyes-Chin-Wo S."/>
            <person name="Wang Z."/>
            <person name="Yang X."/>
            <person name="Kozik A."/>
            <person name="Arikit S."/>
            <person name="Song C."/>
            <person name="Xia L."/>
            <person name="Froenicke L."/>
            <person name="Lavelle D.O."/>
            <person name="Truco M.J."/>
            <person name="Xia R."/>
            <person name="Zhu S."/>
            <person name="Xu C."/>
            <person name="Xu H."/>
            <person name="Xu X."/>
            <person name="Cox K."/>
            <person name="Korf I."/>
            <person name="Meyers B.C."/>
            <person name="Michelmore R.W."/>
        </authorList>
    </citation>
    <scope>NUCLEOTIDE SEQUENCE [LARGE SCALE GENOMIC DNA]</scope>
    <source>
        <strain evidence="2">cv. Salinas</strain>
        <tissue evidence="1">Seedlings</tissue>
    </source>
</reference>
<dbReference type="AlphaFoldDB" id="A0A9R1VZ48"/>
<dbReference type="EMBL" id="NBSK02000003">
    <property type="protein sequence ID" value="KAJ0215300.1"/>
    <property type="molecule type" value="Genomic_DNA"/>
</dbReference>
<accession>A0A9R1VZ48</accession>
<proteinExistence type="predicted"/>
<evidence type="ECO:0000313" key="1">
    <source>
        <dbReference type="EMBL" id="KAJ0215300.1"/>
    </source>
</evidence>
<gene>
    <name evidence="1" type="ORF">LSAT_V11C300107080</name>
</gene>
<sequence>MKHFETNIMNDVGDVANFMMEACHHELTGDEIYQELQPMSLEPCEIPGALIYLARNQADARTLFSCPVTHIHIEGATKTMTSVGK</sequence>
<protein>
    <submittedName>
        <fullName evidence="1">Uncharacterized protein</fullName>
    </submittedName>
</protein>
<keyword evidence="2" id="KW-1185">Reference proteome</keyword>
<evidence type="ECO:0000313" key="2">
    <source>
        <dbReference type="Proteomes" id="UP000235145"/>
    </source>
</evidence>